<evidence type="ECO:0000256" key="4">
    <source>
        <dbReference type="ARBA" id="ARBA00023239"/>
    </source>
</evidence>
<dbReference type="Pfam" id="PF01329">
    <property type="entry name" value="Pterin_4a"/>
    <property type="match status" value="1"/>
</dbReference>
<dbReference type="Gene3D" id="3.30.1360.20">
    <property type="entry name" value="Transcriptional coactivator/pterin dehydratase"/>
    <property type="match status" value="1"/>
</dbReference>
<dbReference type="InterPro" id="IPR001533">
    <property type="entry name" value="Pterin_deHydtase"/>
</dbReference>
<proteinExistence type="inferred from homology"/>
<dbReference type="PANTHER" id="PTHR12599">
    <property type="entry name" value="PTERIN-4-ALPHA-CARBINOLAMINE DEHYDRATASE"/>
    <property type="match status" value="1"/>
</dbReference>
<dbReference type="GO" id="GO:0006729">
    <property type="term" value="P:tetrahydrobiopterin biosynthetic process"/>
    <property type="evidence" value="ECO:0007669"/>
    <property type="project" value="InterPro"/>
</dbReference>
<accession>A0A6J7J2U5</accession>
<comment type="similarity">
    <text evidence="2">Belongs to the pterin-4-alpha-carbinolamine dehydratase family.</text>
</comment>
<dbReference type="AlphaFoldDB" id="A0A6J7J2U5"/>
<dbReference type="PANTHER" id="PTHR12599:SF0">
    <property type="entry name" value="PTERIN-4-ALPHA-CARBINOLAMINE DEHYDRATASE"/>
    <property type="match status" value="1"/>
</dbReference>
<evidence type="ECO:0000256" key="2">
    <source>
        <dbReference type="ARBA" id="ARBA00006472"/>
    </source>
</evidence>
<dbReference type="SUPFAM" id="SSF55248">
    <property type="entry name" value="PCD-like"/>
    <property type="match status" value="1"/>
</dbReference>
<evidence type="ECO:0000256" key="3">
    <source>
        <dbReference type="ARBA" id="ARBA00013252"/>
    </source>
</evidence>
<dbReference type="NCBIfam" id="NF002017">
    <property type="entry name" value="PRK00823.1-2"/>
    <property type="match status" value="1"/>
</dbReference>
<comment type="catalytic activity">
    <reaction evidence="1">
        <text>(4aS,6R)-4a-hydroxy-L-erythro-5,6,7,8-tetrahydrobiopterin = (6R)-L-erythro-6,7-dihydrobiopterin + H2O</text>
        <dbReference type="Rhea" id="RHEA:11920"/>
        <dbReference type="ChEBI" id="CHEBI:15377"/>
        <dbReference type="ChEBI" id="CHEBI:15642"/>
        <dbReference type="ChEBI" id="CHEBI:43120"/>
        <dbReference type="EC" id="4.2.1.96"/>
    </reaction>
</comment>
<reference evidence="5" key="1">
    <citation type="submission" date="2020-05" db="EMBL/GenBank/DDBJ databases">
        <authorList>
            <person name="Chiriac C."/>
            <person name="Salcher M."/>
            <person name="Ghai R."/>
            <person name="Kavagutti S V."/>
        </authorList>
    </citation>
    <scope>NUCLEOTIDE SEQUENCE</scope>
</reference>
<name>A0A6J7J2U5_9ZZZZ</name>
<dbReference type="GO" id="GO:0008124">
    <property type="term" value="F:4-alpha-hydroxytetrahydrobiopterin dehydratase activity"/>
    <property type="evidence" value="ECO:0007669"/>
    <property type="project" value="UniProtKB-EC"/>
</dbReference>
<dbReference type="CDD" id="cd00488">
    <property type="entry name" value="PCD_DCoH"/>
    <property type="match status" value="1"/>
</dbReference>
<evidence type="ECO:0000256" key="1">
    <source>
        <dbReference type="ARBA" id="ARBA00001554"/>
    </source>
</evidence>
<sequence>MPLDPSAVAERLAGSPWTVAGDAIVRDIQVPDFLAAIALVNRVAQIAEELDHHPDILVHEWNHVRLTLSTHSAGGITELDLGLAERLDALA</sequence>
<keyword evidence="4" id="KW-0456">Lyase</keyword>
<dbReference type="EC" id="4.2.1.96" evidence="3"/>
<dbReference type="EMBL" id="CAFBMX010000007">
    <property type="protein sequence ID" value="CAB4936964.1"/>
    <property type="molecule type" value="Genomic_DNA"/>
</dbReference>
<gene>
    <name evidence="5" type="ORF">UFOPK3674_01546</name>
</gene>
<protein>
    <recommendedName>
        <fullName evidence="3">4a-hydroxytetrahydrobiopterin dehydratase</fullName>
        <ecNumber evidence="3">4.2.1.96</ecNumber>
    </recommendedName>
</protein>
<dbReference type="InterPro" id="IPR036428">
    <property type="entry name" value="PCD_sf"/>
</dbReference>
<organism evidence="5">
    <name type="scientific">freshwater metagenome</name>
    <dbReference type="NCBI Taxonomy" id="449393"/>
    <lineage>
        <taxon>unclassified sequences</taxon>
        <taxon>metagenomes</taxon>
        <taxon>ecological metagenomes</taxon>
    </lineage>
</organism>
<evidence type="ECO:0000313" key="5">
    <source>
        <dbReference type="EMBL" id="CAB4936964.1"/>
    </source>
</evidence>